<name>S7WA66_SPRLO</name>
<comment type="caution">
    <text evidence="2">The sequence shown here is derived from an EMBL/GenBank/DDBJ whole genome shotgun (WGS) entry which is preliminary data.</text>
</comment>
<accession>S7WA66</accession>
<keyword evidence="1" id="KW-0812">Transmembrane</keyword>
<reference evidence="3" key="1">
    <citation type="journal article" date="2013" name="PLoS Genet.">
        <title>The genome of Spraguea lophii and the basis of host-microsporidian interactions.</title>
        <authorList>
            <person name="Campbell S.E."/>
            <person name="Williams T.A."/>
            <person name="Yousuf A."/>
            <person name="Soanes D.M."/>
            <person name="Paszkiewicz K.H."/>
            <person name="Williams B.A.P."/>
        </authorList>
    </citation>
    <scope>NUCLEOTIDE SEQUENCE [LARGE SCALE GENOMIC DNA]</scope>
    <source>
        <strain evidence="3">42_110</strain>
    </source>
</reference>
<dbReference type="InParanoid" id="S7WA66"/>
<dbReference type="HOGENOM" id="CLU_764109_0_0_1"/>
<protein>
    <submittedName>
        <fullName evidence="2">Uncharacterized protein</fullName>
    </submittedName>
</protein>
<feature type="transmembrane region" description="Helical" evidence="1">
    <location>
        <begin position="33"/>
        <end position="55"/>
    </location>
</feature>
<keyword evidence="1" id="KW-0472">Membrane</keyword>
<dbReference type="AlphaFoldDB" id="S7WA66"/>
<sequence length="363" mass="43848">ILLFIILFLFVLYLSYSYYYCIIQLFYHTLFYITLYFVSYFISYSYSYFYITLYFVSYNCFITDHSITYPIFIYFIFLYFMFIFIFIIELLCKEFYLMTGDGNYMFRKDGIRNVTITEKISEADKFDIIQTTLSYMYTKIVVKTQDNLYWDISANKTNLHYWHKDLKKEQQFFFIVYLENGEVGVLNANMQCLAYKPALKIFQRENCMLRLDVNHRFKMVYVDEVDMKDKMEMLESGNNRLLDKNKMLGDENILLKKENNVERNEDIDRRLYNMLKDMLDREISGDKDVKDAVRKVDEYIHSDERDTPESIINKIVAVKKFKDERKTNHVCRLDDREVVDDGIMKLSTHNNHHKKHAHNNHDG</sequence>
<keyword evidence="3" id="KW-1185">Reference proteome</keyword>
<dbReference type="EMBL" id="ATCN01000092">
    <property type="protein sequence ID" value="EPR79835.1"/>
    <property type="molecule type" value="Genomic_DNA"/>
</dbReference>
<feature type="transmembrane region" description="Helical" evidence="1">
    <location>
        <begin position="67"/>
        <end position="88"/>
    </location>
</feature>
<proteinExistence type="predicted"/>
<evidence type="ECO:0000313" key="3">
    <source>
        <dbReference type="Proteomes" id="UP000014978"/>
    </source>
</evidence>
<dbReference type="VEuPathDB" id="MicrosporidiaDB:SLOPH_544"/>
<keyword evidence="1" id="KW-1133">Transmembrane helix</keyword>
<evidence type="ECO:0000256" key="1">
    <source>
        <dbReference type="SAM" id="Phobius"/>
    </source>
</evidence>
<gene>
    <name evidence="2" type="ORF">SLOPH_544</name>
</gene>
<evidence type="ECO:0000313" key="2">
    <source>
        <dbReference type="EMBL" id="EPR79835.1"/>
    </source>
</evidence>
<organism evidence="2 3">
    <name type="scientific">Spraguea lophii (strain 42_110)</name>
    <name type="common">Microsporidian parasite</name>
    <dbReference type="NCBI Taxonomy" id="1358809"/>
    <lineage>
        <taxon>Eukaryota</taxon>
        <taxon>Fungi</taxon>
        <taxon>Fungi incertae sedis</taxon>
        <taxon>Microsporidia</taxon>
        <taxon>Spragueidae</taxon>
        <taxon>Spraguea</taxon>
    </lineage>
</organism>
<dbReference type="Proteomes" id="UP000014978">
    <property type="component" value="Unassembled WGS sequence"/>
</dbReference>
<feature type="non-terminal residue" evidence="2">
    <location>
        <position position="1"/>
    </location>
</feature>